<evidence type="ECO:0000259" key="2">
    <source>
        <dbReference type="Pfam" id="PF03713"/>
    </source>
</evidence>
<dbReference type="Pfam" id="PF03713">
    <property type="entry name" value="DUF305"/>
    <property type="match status" value="1"/>
</dbReference>
<dbReference type="RefSeq" id="WP_345366973.1">
    <property type="nucleotide sequence ID" value="NZ_BAABII010000017.1"/>
</dbReference>
<organism evidence="3 4">
    <name type="scientific">Saccharopolyspora cebuensis</name>
    <dbReference type="NCBI Taxonomy" id="418759"/>
    <lineage>
        <taxon>Bacteria</taxon>
        <taxon>Bacillati</taxon>
        <taxon>Actinomycetota</taxon>
        <taxon>Actinomycetes</taxon>
        <taxon>Pseudonocardiales</taxon>
        <taxon>Pseudonocardiaceae</taxon>
        <taxon>Saccharopolyspora</taxon>
    </lineage>
</organism>
<feature type="chain" id="PRO_5045886695" evidence="1">
    <location>
        <begin position="23"/>
        <end position="214"/>
    </location>
</feature>
<dbReference type="Gene3D" id="1.20.1260.10">
    <property type="match status" value="1"/>
</dbReference>
<keyword evidence="4" id="KW-1185">Reference proteome</keyword>
<dbReference type="PROSITE" id="PS51257">
    <property type="entry name" value="PROKAR_LIPOPROTEIN"/>
    <property type="match status" value="1"/>
</dbReference>
<evidence type="ECO:0000313" key="4">
    <source>
        <dbReference type="Proteomes" id="UP001564626"/>
    </source>
</evidence>
<gene>
    <name evidence="3" type="ORF">AB8O55_17740</name>
</gene>
<comment type="caution">
    <text evidence="3">The sequence shown here is derived from an EMBL/GenBank/DDBJ whole genome shotgun (WGS) entry which is preliminary data.</text>
</comment>
<dbReference type="PANTHER" id="PTHR36933:SF1">
    <property type="entry name" value="SLL0788 PROTEIN"/>
    <property type="match status" value="1"/>
</dbReference>
<keyword evidence="1" id="KW-0732">Signal</keyword>
<dbReference type="InterPro" id="IPR012347">
    <property type="entry name" value="Ferritin-like"/>
</dbReference>
<dbReference type="PANTHER" id="PTHR36933">
    <property type="entry name" value="SLL0788 PROTEIN"/>
    <property type="match status" value="1"/>
</dbReference>
<feature type="signal peptide" evidence="1">
    <location>
        <begin position="1"/>
        <end position="22"/>
    </location>
</feature>
<dbReference type="Proteomes" id="UP001564626">
    <property type="component" value="Unassembled WGS sequence"/>
</dbReference>
<evidence type="ECO:0000313" key="3">
    <source>
        <dbReference type="EMBL" id="MEY8041249.1"/>
    </source>
</evidence>
<feature type="domain" description="DUF305" evidence="2">
    <location>
        <begin position="61"/>
        <end position="209"/>
    </location>
</feature>
<sequence length="214" mass="22616">MPLRSVLGTAALALALTGCAAAEPEPQPAPVVLPGAPGDRPEVVTGAEVPARTEPRPVAVEADYLRDMIAHHGQALEMTALAPERAAHPQVRALAERIGGAQGPEIDAMRGWLATHSLPEHPTGETHGHGHEGHTAMPGMATPEQLAALAAAHGAEFDRLFLDLMIAHHEGAVTMATDLLAEGRDPQVHAMAQDVLVTQRDEIATMQRLRHELP</sequence>
<accession>A0ABV4CKI0</accession>
<proteinExistence type="predicted"/>
<protein>
    <submittedName>
        <fullName evidence="3">DUF305 domain-containing protein</fullName>
    </submittedName>
</protein>
<dbReference type="EMBL" id="JBGEHV010000033">
    <property type="protein sequence ID" value="MEY8041249.1"/>
    <property type="molecule type" value="Genomic_DNA"/>
</dbReference>
<name>A0ABV4CKI0_9PSEU</name>
<reference evidence="3 4" key="1">
    <citation type="submission" date="2024-08" db="EMBL/GenBank/DDBJ databases">
        <title>Genome mining of Saccharopolyspora cebuensis PGLac3 from Nigerian medicinal plant.</title>
        <authorList>
            <person name="Ezeobiora C.E."/>
            <person name="Igbokwe N.H."/>
            <person name="Amin D.H."/>
            <person name="Mendie U.E."/>
        </authorList>
    </citation>
    <scope>NUCLEOTIDE SEQUENCE [LARGE SCALE GENOMIC DNA]</scope>
    <source>
        <strain evidence="3 4">PGLac3</strain>
    </source>
</reference>
<evidence type="ECO:0000256" key="1">
    <source>
        <dbReference type="SAM" id="SignalP"/>
    </source>
</evidence>
<dbReference type="InterPro" id="IPR005183">
    <property type="entry name" value="DUF305_CopM-like"/>
</dbReference>